<dbReference type="PANTHER" id="PTHR11003:SF330">
    <property type="entry name" value="POTASSIUM CHANNEL DOMAIN-CONTAINING PROTEIN"/>
    <property type="match status" value="1"/>
</dbReference>
<protein>
    <submittedName>
        <fullName evidence="13">TWiK family of potassium channels protein 7-like</fullName>
    </submittedName>
</protein>
<dbReference type="KEGG" id="aplc:110979857"/>
<dbReference type="GeneID" id="110979857"/>
<comment type="subcellular location">
    <subcellularLocation>
        <location evidence="1">Membrane</location>
        <topology evidence="1">Multi-pass membrane protein</topology>
    </subcellularLocation>
</comment>
<comment type="similarity">
    <text evidence="8">Belongs to the two pore domain potassium channel (TC 1.A.1.8) family.</text>
</comment>
<feature type="region of interest" description="Disordered" evidence="9">
    <location>
        <begin position="27"/>
        <end position="50"/>
    </location>
</feature>
<evidence type="ECO:0000256" key="4">
    <source>
        <dbReference type="ARBA" id="ARBA00022989"/>
    </source>
</evidence>
<evidence type="ECO:0000256" key="9">
    <source>
        <dbReference type="SAM" id="MobiDB-lite"/>
    </source>
</evidence>
<keyword evidence="5 8" id="KW-0406">Ion transport</keyword>
<keyword evidence="3 8" id="KW-0812">Transmembrane</keyword>
<name>A0A8B7YGZ8_ACAPL</name>
<keyword evidence="4 10" id="KW-1133">Transmembrane helix</keyword>
<dbReference type="OrthoDB" id="297496at2759"/>
<evidence type="ECO:0000256" key="3">
    <source>
        <dbReference type="ARBA" id="ARBA00022692"/>
    </source>
</evidence>
<evidence type="ECO:0000313" key="12">
    <source>
        <dbReference type="Proteomes" id="UP000694845"/>
    </source>
</evidence>
<organism evidence="12 13">
    <name type="scientific">Acanthaster planci</name>
    <name type="common">Crown-of-thorns starfish</name>
    <dbReference type="NCBI Taxonomy" id="133434"/>
    <lineage>
        <taxon>Eukaryota</taxon>
        <taxon>Metazoa</taxon>
        <taxon>Echinodermata</taxon>
        <taxon>Eleutherozoa</taxon>
        <taxon>Asterozoa</taxon>
        <taxon>Asteroidea</taxon>
        <taxon>Valvatacea</taxon>
        <taxon>Valvatida</taxon>
        <taxon>Acanthasteridae</taxon>
        <taxon>Acanthaster</taxon>
    </lineage>
</organism>
<dbReference type="AlphaFoldDB" id="A0A8B7YGZ8"/>
<dbReference type="Proteomes" id="UP000694845">
    <property type="component" value="Unplaced"/>
</dbReference>
<evidence type="ECO:0000256" key="5">
    <source>
        <dbReference type="ARBA" id="ARBA00023065"/>
    </source>
</evidence>
<dbReference type="InterPro" id="IPR013099">
    <property type="entry name" value="K_chnl_dom"/>
</dbReference>
<dbReference type="SUPFAM" id="SSF81324">
    <property type="entry name" value="Voltage-gated potassium channels"/>
    <property type="match status" value="2"/>
</dbReference>
<proteinExistence type="inferred from homology"/>
<evidence type="ECO:0000256" key="6">
    <source>
        <dbReference type="ARBA" id="ARBA00023136"/>
    </source>
</evidence>
<evidence type="ECO:0000256" key="7">
    <source>
        <dbReference type="ARBA" id="ARBA00023303"/>
    </source>
</evidence>
<keyword evidence="12" id="KW-1185">Reference proteome</keyword>
<feature type="transmembrane region" description="Helical" evidence="10">
    <location>
        <begin position="304"/>
        <end position="326"/>
    </location>
</feature>
<dbReference type="RefSeq" id="XP_022091670.1">
    <property type="nucleotide sequence ID" value="XM_022235978.1"/>
</dbReference>
<evidence type="ECO:0000259" key="11">
    <source>
        <dbReference type="Pfam" id="PF07885"/>
    </source>
</evidence>
<accession>A0A8B7YGZ8</accession>
<dbReference type="PANTHER" id="PTHR11003">
    <property type="entry name" value="POTASSIUM CHANNEL, SUBFAMILY K"/>
    <property type="match status" value="1"/>
</dbReference>
<keyword evidence="6 10" id="KW-0472">Membrane</keyword>
<dbReference type="PRINTS" id="PR01333">
    <property type="entry name" value="2POREKCHANEL"/>
</dbReference>
<keyword evidence="7 8" id="KW-0407">Ion channel</keyword>
<feature type="transmembrane region" description="Helical" evidence="10">
    <location>
        <begin position="64"/>
        <end position="84"/>
    </location>
</feature>
<keyword evidence="2 8" id="KW-0813">Transport</keyword>
<dbReference type="InterPro" id="IPR003280">
    <property type="entry name" value="2pore_dom_K_chnl"/>
</dbReference>
<evidence type="ECO:0000313" key="13">
    <source>
        <dbReference type="RefSeq" id="XP_022091670.1"/>
    </source>
</evidence>
<dbReference type="GO" id="GO:0005886">
    <property type="term" value="C:plasma membrane"/>
    <property type="evidence" value="ECO:0007669"/>
    <property type="project" value="TreeGrafter"/>
</dbReference>
<sequence length="342" mass="37511">MADRGRGETVDSALSYSVLENDADIYTGPSDEYGPSRRVKYSGRSSDRASGRLSRGLRAAAPHVVLVTVYLVFLLFGGGFFYLLEGKLGVALDVSEEVEYSEYEWMKTKIEMTLEHEKLTEKGTNATGNWSALWGAFNEFVEKRFGFDPKVGHKVQNELSFGRSVLFCATTMATIGYGDSVPNNTGGKVLVVCLSLVGIPLTLLVYADIGKLLARGLASLVDKWRNRGGGAPKRHTDSDPAEPQAPAILVLIILVLYFLLAAMVIALIEGWYYPDALYFTFITFTTIGFGDIVPVSHYDHVPSFVILLLFFLLGFSLVAMSIVLLLPKVMALIHQVAEKAGF</sequence>
<feature type="transmembrane region" description="Helical" evidence="10">
    <location>
        <begin position="159"/>
        <end position="177"/>
    </location>
</feature>
<feature type="transmembrane region" description="Helical" evidence="10">
    <location>
        <begin position="189"/>
        <end position="207"/>
    </location>
</feature>
<feature type="transmembrane region" description="Helical" evidence="10">
    <location>
        <begin position="277"/>
        <end position="298"/>
    </location>
</feature>
<feature type="transmembrane region" description="Helical" evidence="10">
    <location>
        <begin position="247"/>
        <end position="268"/>
    </location>
</feature>
<dbReference type="GO" id="GO:0015271">
    <property type="term" value="F:outward rectifier potassium channel activity"/>
    <property type="evidence" value="ECO:0007669"/>
    <property type="project" value="TreeGrafter"/>
</dbReference>
<dbReference type="OMA" id="CATTMAT"/>
<feature type="domain" description="Potassium channel" evidence="11">
    <location>
        <begin position="252"/>
        <end position="320"/>
    </location>
</feature>
<dbReference type="GO" id="GO:0030322">
    <property type="term" value="P:stabilization of membrane potential"/>
    <property type="evidence" value="ECO:0007669"/>
    <property type="project" value="TreeGrafter"/>
</dbReference>
<dbReference type="Pfam" id="PF07885">
    <property type="entry name" value="Ion_trans_2"/>
    <property type="match status" value="2"/>
</dbReference>
<evidence type="ECO:0000256" key="2">
    <source>
        <dbReference type="ARBA" id="ARBA00022448"/>
    </source>
</evidence>
<reference evidence="13" key="1">
    <citation type="submission" date="2025-08" db="UniProtKB">
        <authorList>
            <consortium name="RefSeq"/>
        </authorList>
    </citation>
    <scope>IDENTIFICATION</scope>
</reference>
<dbReference type="Gene3D" id="1.10.287.70">
    <property type="match status" value="1"/>
</dbReference>
<evidence type="ECO:0000256" key="1">
    <source>
        <dbReference type="ARBA" id="ARBA00004141"/>
    </source>
</evidence>
<evidence type="ECO:0000256" key="8">
    <source>
        <dbReference type="RuleBase" id="RU003857"/>
    </source>
</evidence>
<evidence type="ECO:0000256" key="10">
    <source>
        <dbReference type="SAM" id="Phobius"/>
    </source>
</evidence>
<feature type="domain" description="Potassium channel" evidence="11">
    <location>
        <begin position="158"/>
        <end position="214"/>
    </location>
</feature>
<dbReference type="GO" id="GO:0022841">
    <property type="term" value="F:potassium ion leak channel activity"/>
    <property type="evidence" value="ECO:0007669"/>
    <property type="project" value="TreeGrafter"/>
</dbReference>
<gene>
    <name evidence="13" type="primary">LOC110979857</name>
</gene>